<evidence type="ECO:0000313" key="1">
    <source>
        <dbReference type="EMBL" id="MBD2276907.1"/>
    </source>
</evidence>
<keyword evidence="1" id="KW-0808">Transferase</keyword>
<dbReference type="EMBL" id="JACJQT010000002">
    <property type="protein sequence ID" value="MBD2276907.1"/>
    <property type="molecule type" value="Genomic_DNA"/>
</dbReference>
<dbReference type="InterPro" id="IPR036890">
    <property type="entry name" value="HATPase_C_sf"/>
</dbReference>
<keyword evidence="1" id="KW-0418">Kinase</keyword>
<reference evidence="1 2" key="1">
    <citation type="journal article" date="2020" name="ISME J.">
        <title>Comparative genomics reveals insights into cyanobacterial evolution and habitat adaptation.</title>
        <authorList>
            <person name="Chen M.Y."/>
            <person name="Teng W.K."/>
            <person name="Zhao L."/>
            <person name="Hu C.X."/>
            <person name="Zhou Y.K."/>
            <person name="Han B.P."/>
            <person name="Song L.R."/>
            <person name="Shu W.S."/>
        </authorList>
    </citation>
    <scope>NUCLEOTIDE SEQUENCE [LARGE SCALE GENOMIC DNA]</scope>
    <source>
        <strain evidence="1 2">FACHB-1040</strain>
    </source>
</reference>
<dbReference type="SUPFAM" id="SSF55874">
    <property type="entry name" value="ATPase domain of HSP90 chaperone/DNA topoisomerase II/histidine kinase"/>
    <property type="match status" value="1"/>
</dbReference>
<accession>A0ABR8BTF0</accession>
<sequence length="75" mass="8553">MSRTRKVQLDNLLGNTLQYPSNDGLVRIKIVKWDDFVVMEVADTGIGVASNSAAWSSAYEWERSAQNNSFKRFLR</sequence>
<dbReference type="GO" id="GO:0016301">
    <property type="term" value="F:kinase activity"/>
    <property type="evidence" value="ECO:0007669"/>
    <property type="project" value="UniProtKB-KW"/>
</dbReference>
<organism evidence="1 2">
    <name type="scientific">Aphanizomenon flos-aquae FACHB-1040</name>
    <dbReference type="NCBI Taxonomy" id="2692887"/>
    <lineage>
        <taxon>Bacteria</taxon>
        <taxon>Bacillati</taxon>
        <taxon>Cyanobacteriota</taxon>
        <taxon>Cyanophyceae</taxon>
        <taxon>Nostocales</taxon>
        <taxon>Aphanizomenonaceae</taxon>
        <taxon>Aphanizomenon</taxon>
    </lineage>
</organism>
<dbReference type="RefSeq" id="WP_039201459.1">
    <property type="nucleotide sequence ID" value="NZ_JACJQT010000002.1"/>
</dbReference>
<proteinExistence type="predicted"/>
<keyword evidence="2" id="KW-1185">Reference proteome</keyword>
<name>A0ABR8BTF0_APHFL</name>
<gene>
    <name evidence="1" type="ORF">H6F99_00795</name>
</gene>
<dbReference type="Gene3D" id="3.30.565.10">
    <property type="entry name" value="Histidine kinase-like ATPase, C-terminal domain"/>
    <property type="match status" value="1"/>
</dbReference>
<dbReference type="Proteomes" id="UP000606721">
    <property type="component" value="Unassembled WGS sequence"/>
</dbReference>
<evidence type="ECO:0000313" key="2">
    <source>
        <dbReference type="Proteomes" id="UP000606721"/>
    </source>
</evidence>
<comment type="caution">
    <text evidence="1">The sequence shown here is derived from an EMBL/GenBank/DDBJ whole genome shotgun (WGS) entry which is preliminary data.</text>
</comment>
<protein>
    <submittedName>
        <fullName evidence="1">Sensor histidine kinase</fullName>
    </submittedName>
</protein>